<feature type="region of interest" description="Disordered" evidence="1">
    <location>
        <begin position="52"/>
        <end position="80"/>
    </location>
</feature>
<accession>A0ABQ3CZR5</accession>
<gene>
    <name evidence="2" type="ORF">GCM10010345_65170</name>
</gene>
<protein>
    <recommendedName>
        <fullName evidence="4">MalT-like TPR region domain-containing protein</fullName>
    </recommendedName>
</protein>
<evidence type="ECO:0000256" key="1">
    <source>
        <dbReference type="SAM" id="MobiDB-lite"/>
    </source>
</evidence>
<evidence type="ECO:0000313" key="2">
    <source>
        <dbReference type="EMBL" id="GHA51597.1"/>
    </source>
</evidence>
<proteinExistence type="predicted"/>
<dbReference type="Proteomes" id="UP000653644">
    <property type="component" value="Unassembled WGS sequence"/>
</dbReference>
<sequence length="284" mass="30732">MTPVRKPARPRDADERAVASCAALDELSETHRLGERSPPLAQRCTAAADVAARRAGVGPRRTHRGTPRTPRRTRHLRGEKKYRDAAAHAGRAGDDSSCCNLLGQISRVLADLGHYDEALAFADRALQLADTRAHPAVRCWLHAVRAHHQARLADHASARSDLDAAWHLFSRAEDGEKPPYISYLSEAELNKWTGHTAVALAETDRTALHTGRQALEAALTAWPSPMVRGSAAVLTASARMSIAHHNLDQAQNLIDQAISIAAATSSTRNLQAALHTRAIILAKA</sequence>
<reference evidence="3" key="1">
    <citation type="journal article" date="2019" name="Int. J. Syst. Evol. Microbiol.">
        <title>The Global Catalogue of Microorganisms (GCM) 10K type strain sequencing project: providing services to taxonomists for standard genome sequencing and annotation.</title>
        <authorList>
            <consortium name="The Broad Institute Genomics Platform"/>
            <consortium name="The Broad Institute Genome Sequencing Center for Infectious Disease"/>
            <person name="Wu L."/>
            <person name="Ma J."/>
        </authorList>
    </citation>
    <scope>NUCLEOTIDE SEQUENCE [LARGE SCALE GENOMIC DNA]</scope>
    <source>
        <strain evidence="3">JCM 4733</strain>
    </source>
</reference>
<dbReference type="SUPFAM" id="SSF48452">
    <property type="entry name" value="TPR-like"/>
    <property type="match status" value="1"/>
</dbReference>
<keyword evidence="3" id="KW-1185">Reference proteome</keyword>
<dbReference type="Gene3D" id="1.25.40.10">
    <property type="entry name" value="Tetratricopeptide repeat domain"/>
    <property type="match status" value="1"/>
</dbReference>
<evidence type="ECO:0000313" key="3">
    <source>
        <dbReference type="Proteomes" id="UP000653644"/>
    </source>
</evidence>
<dbReference type="EMBL" id="BMVN01000030">
    <property type="protein sequence ID" value="GHA51597.1"/>
    <property type="molecule type" value="Genomic_DNA"/>
</dbReference>
<comment type="caution">
    <text evidence="2">The sequence shown here is derived from an EMBL/GenBank/DDBJ whole genome shotgun (WGS) entry which is preliminary data.</text>
</comment>
<name>A0ABQ3CZR5_9ACTN</name>
<evidence type="ECO:0008006" key="4">
    <source>
        <dbReference type="Google" id="ProtNLM"/>
    </source>
</evidence>
<organism evidence="2 3">
    <name type="scientific">Streptomyces canarius</name>
    <dbReference type="NCBI Taxonomy" id="285453"/>
    <lineage>
        <taxon>Bacteria</taxon>
        <taxon>Bacillati</taxon>
        <taxon>Actinomycetota</taxon>
        <taxon>Actinomycetes</taxon>
        <taxon>Kitasatosporales</taxon>
        <taxon>Streptomycetaceae</taxon>
        <taxon>Streptomyces</taxon>
    </lineage>
</organism>
<feature type="compositionally biased region" description="Basic residues" evidence="1">
    <location>
        <begin position="60"/>
        <end position="78"/>
    </location>
</feature>
<dbReference type="InterPro" id="IPR011990">
    <property type="entry name" value="TPR-like_helical_dom_sf"/>
</dbReference>